<keyword evidence="1" id="KW-0931">ER-Golgi transport</keyword>
<organism evidence="2 3">
    <name type="scientific">Nitzschia inconspicua</name>
    <dbReference type="NCBI Taxonomy" id="303405"/>
    <lineage>
        <taxon>Eukaryota</taxon>
        <taxon>Sar</taxon>
        <taxon>Stramenopiles</taxon>
        <taxon>Ochrophyta</taxon>
        <taxon>Bacillariophyta</taxon>
        <taxon>Bacillariophyceae</taxon>
        <taxon>Bacillariophycidae</taxon>
        <taxon>Bacillariales</taxon>
        <taxon>Bacillariaceae</taxon>
        <taxon>Nitzschia</taxon>
    </lineage>
</organism>
<dbReference type="PANTHER" id="PTHR13768:SF8">
    <property type="entry name" value="ALPHA-SOLUBLE NSF ATTACHMENT PROTEIN"/>
    <property type="match status" value="1"/>
</dbReference>
<name>A0A9K3LME0_9STRA</name>
<accession>A0A9K3LME0</accession>
<evidence type="ECO:0000256" key="1">
    <source>
        <dbReference type="RuleBase" id="RU367013"/>
    </source>
</evidence>
<keyword evidence="1" id="KW-0653">Protein transport</keyword>
<keyword evidence="3" id="KW-1185">Reference proteome</keyword>
<dbReference type="GO" id="GO:0005483">
    <property type="term" value="F:soluble NSF attachment protein activity"/>
    <property type="evidence" value="ECO:0007669"/>
    <property type="project" value="TreeGrafter"/>
</dbReference>
<evidence type="ECO:0000313" key="2">
    <source>
        <dbReference type="EMBL" id="KAG7365120.1"/>
    </source>
</evidence>
<reference evidence="2" key="1">
    <citation type="journal article" date="2021" name="Sci. Rep.">
        <title>Diploid genomic architecture of Nitzschia inconspicua, an elite biomass production diatom.</title>
        <authorList>
            <person name="Oliver A."/>
            <person name="Podell S."/>
            <person name="Pinowska A."/>
            <person name="Traller J.C."/>
            <person name="Smith S.R."/>
            <person name="McClure R."/>
            <person name="Beliaev A."/>
            <person name="Bohutskyi P."/>
            <person name="Hill E.A."/>
            <person name="Rabines A."/>
            <person name="Zheng H."/>
            <person name="Allen L.Z."/>
            <person name="Kuo A."/>
            <person name="Grigoriev I.V."/>
            <person name="Allen A.E."/>
            <person name="Hazlebeck D."/>
            <person name="Allen E.E."/>
        </authorList>
    </citation>
    <scope>NUCLEOTIDE SEQUENCE</scope>
    <source>
        <strain evidence="2">Hildebrandi</strain>
    </source>
</reference>
<keyword evidence="1" id="KW-0813">Transport</keyword>
<dbReference type="AlphaFoldDB" id="A0A9K3LME0"/>
<sequence>MSAMAKAQKGKAEAFVKEAESLLNKKSWFSSSKERNAEEAAETFEKAANAYKVGGLNQEAGDTYLKVGELYRDKLSDFSNASKAFNNAGTCYKKSSPSDAVKAYQQAVSLYTDNARITQAAKLSKEIAEIYENEEIEEDGKSHVVLAIESYEQAAELFGMEDSKSNASQCLGKIAELCSAALDPPDYLRAGKIYDDLGRRCLSSNLLKFNAKGYFLQSVLCQLANGDDVGAEQAMSKYESLDYTFGDSREGKFAAALVESFQGHDVEGFSTACFEFDRISKLNPWQTAILVKVKRSIDDGGDGSDDSDVDLT</sequence>
<dbReference type="EMBL" id="JAGRRH010000009">
    <property type="protein sequence ID" value="KAG7365120.1"/>
    <property type="molecule type" value="Genomic_DNA"/>
</dbReference>
<dbReference type="GO" id="GO:0031201">
    <property type="term" value="C:SNARE complex"/>
    <property type="evidence" value="ECO:0007669"/>
    <property type="project" value="TreeGrafter"/>
</dbReference>
<keyword evidence="1" id="KW-0472">Membrane</keyword>
<reference evidence="2" key="2">
    <citation type="submission" date="2021-04" db="EMBL/GenBank/DDBJ databases">
        <authorList>
            <person name="Podell S."/>
        </authorList>
    </citation>
    <scope>NUCLEOTIDE SEQUENCE</scope>
    <source>
        <strain evidence="2">Hildebrandi</strain>
    </source>
</reference>
<dbReference type="GO" id="GO:0035494">
    <property type="term" value="P:SNARE complex disassembly"/>
    <property type="evidence" value="ECO:0007669"/>
    <property type="project" value="TreeGrafter"/>
</dbReference>
<comment type="function">
    <text evidence="1">Required for vesicular transport between the endoplasmic reticulum and the Golgi apparatus.</text>
</comment>
<dbReference type="Proteomes" id="UP000693970">
    <property type="component" value="Unassembled WGS sequence"/>
</dbReference>
<dbReference type="InterPro" id="IPR000744">
    <property type="entry name" value="NSF_attach"/>
</dbReference>
<proteinExistence type="inferred from homology"/>
<dbReference type="OrthoDB" id="9984275at2759"/>
<comment type="caution">
    <text evidence="2">The sequence shown here is derived from an EMBL/GenBank/DDBJ whole genome shotgun (WGS) entry which is preliminary data.</text>
</comment>
<dbReference type="GO" id="GO:0005774">
    <property type="term" value="C:vacuolar membrane"/>
    <property type="evidence" value="ECO:0007669"/>
    <property type="project" value="TreeGrafter"/>
</dbReference>
<dbReference type="GO" id="GO:0019905">
    <property type="term" value="F:syntaxin binding"/>
    <property type="evidence" value="ECO:0007669"/>
    <property type="project" value="TreeGrafter"/>
</dbReference>
<dbReference type="GO" id="GO:0006886">
    <property type="term" value="P:intracellular protein transport"/>
    <property type="evidence" value="ECO:0007669"/>
    <property type="project" value="UniProtKB-UniRule"/>
</dbReference>
<dbReference type="Pfam" id="PF14938">
    <property type="entry name" value="SNAP"/>
    <property type="match status" value="1"/>
</dbReference>
<gene>
    <name evidence="2" type="ORF">IV203_038323</name>
</gene>
<comment type="similarity">
    <text evidence="1">Belongs to the SNAP family.</text>
</comment>
<dbReference type="CDD" id="cd15832">
    <property type="entry name" value="SNAP"/>
    <property type="match status" value="1"/>
</dbReference>
<evidence type="ECO:0000313" key="3">
    <source>
        <dbReference type="Proteomes" id="UP000693970"/>
    </source>
</evidence>
<dbReference type="PANTHER" id="PTHR13768">
    <property type="entry name" value="SOLUBLE NSF ATTACHMENT PROTEIN SNAP"/>
    <property type="match status" value="1"/>
</dbReference>
<protein>
    <submittedName>
        <fullName evidence="2">Soluble NSF attachment protein, SNAP</fullName>
    </submittedName>
</protein>
<comment type="subcellular location">
    <subcellularLocation>
        <location evidence="1">Membrane</location>
        <topology evidence="1">Peripheral membrane protein</topology>
    </subcellularLocation>
</comment>